<dbReference type="Proteomes" id="UP000053097">
    <property type="component" value="Unassembled WGS sequence"/>
</dbReference>
<organism evidence="1 2">
    <name type="scientific">Ooceraea biroi</name>
    <name type="common">Clonal raider ant</name>
    <name type="synonym">Cerapachys biroi</name>
    <dbReference type="NCBI Taxonomy" id="2015173"/>
    <lineage>
        <taxon>Eukaryota</taxon>
        <taxon>Metazoa</taxon>
        <taxon>Ecdysozoa</taxon>
        <taxon>Arthropoda</taxon>
        <taxon>Hexapoda</taxon>
        <taxon>Insecta</taxon>
        <taxon>Pterygota</taxon>
        <taxon>Neoptera</taxon>
        <taxon>Endopterygota</taxon>
        <taxon>Hymenoptera</taxon>
        <taxon>Apocrita</taxon>
        <taxon>Aculeata</taxon>
        <taxon>Formicoidea</taxon>
        <taxon>Formicidae</taxon>
        <taxon>Dorylinae</taxon>
        <taxon>Ooceraea</taxon>
    </lineage>
</organism>
<dbReference type="EMBL" id="KK107158">
    <property type="protein sequence ID" value="EZA56767.1"/>
    <property type="molecule type" value="Genomic_DNA"/>
</dbReference>
<name>A0A026WL32_OOCBI</name>
<gene>
    <name evidence="1" type="ORF">X777_03232</name>
</gene>
<sequence length="130" mass="14932">MDSEEEEEVLLDDSNYHSDAEGHVETYDRIVPNPELLSMVPNTVMYCIQFFYMARDSVVLCSPCLIRVIGTDLTYVRTILRHQTNAQSELFGRTCHNCRLPVYIIVACNMCPMCTWIAFIPSIEGEMEDL</sequence>
<protein>
    <submittedName>
        <fullName evidence="1">Uncharacterized protein</fullName>
    </submittedName>
</protein>
<evidence type="ECO:0000313" key="2">
    <source>
        <dbReference type="Proteomes" id="UP000053097"/>
    </source>
</evidence>
<evidence type="ECO:0000313" key="1">
    <source>
        <dbReference type="EMBL" id="EZA56767.1"/>
    </source>
</evidence>
<dbReference type="AlphaFoldDB" id="A0A026WL32"/>
<proteinExistence type="predicted"/>
<keyword evidence="2" id="KW-1185">Reference proteome</keyword>
<accession>A0A026WL32</accession>
<reference evidence="1 2" key="1">
    <citation type="journal article" date="2014" name="Curr. Biol.">
        <title>The genome of the clonal raider ant Cerapachys biroi.</title>
        <authorList>
            <person name="Oxley P.R."/>
            <person name="Ji L."/>
            <person name="Fetter-Pruneda I."/>
            <person name="McKenzie S.K."/>
            <person name="Li C."/>
            <person name="Hu H."/>
            <person name="Zhang G."/>
            <person name="Kronauer D.J."/>
        </authorList>
    </citation>
    <scope>NUCLEOTIDE SEQUENCE [LARGE SCALE GENOMIC DNA]</scope>
</reference>